<dbReference type="OrthoDB" id="4841107at2759"/>
<feature type="region of interest" description="Disordered" evidence="1">
    <location>
        <begin position="93"/>
        <end position="118"/>
    </location>
</feature>
<dbReference type="EMBL" id="JFFI01001489">
    <property type="protein sequence ID" value="KXH59555.1"/>
    <property type="molecule type" value="Genomic_DNA"/>
</dbReference>
<name>A0A135UGP2_9PEZI</name>
<comment type="caution">
    <text evidence="2">The sequence shown here is derived from an EMBL/GenBank/DDBJ whole genome shotgun (WGS) entry which is preliminary data.</text>
</comment>
<feature type="compositionally biased region" description="Polar residues" evidence="1">
    <location>
        <begin position="93"/>
        <end position="116"/>
    </location>
</feature>
<reference evidence="2 3" key="1">
    <citation type="submission" date="2014-02" db="EMBL/GenBank/DDBJ databases">
        <title>The genome sequence of Colletotrichum salicis CBS 607.94.</title>
        <authorList>
            <person name="Baroncelli R."/>
            <person name="Thon M.R."/>
        </authorList>
    </citation>
    <scope>NUCLEOTIDE SEQUENCE [LARGE SCALE GENOMIC DNA]</scope>
    <source>
        <strain evidence="2 3">CBS 607.94</strain>
    </source>
</reference>
<evidence type="ECO:0000313" key="3">
    <source>
        <dbReference type="Proteomes" id="UP000070121"/>
    </source>
</evidence>
<dbReference type="Proteomes" id="UP000070121">
    <property type="component" value="Unassembled WGS sequence"/>
</dbReference>
<feature type="region of interest" description="Disordered" evidence="1">
    <location>
        <begin position="544"/>
        <end position="574"/>
    </location>
</feature>
<keyword evidence="3" id="KW-1185">Reference proteome</keyword>
<gene>
    <name evidence="2" type="ORF">CSAL01_09545</name>
</gene>
<evidence type="ECO:0000256" key="1">
    <source>
        <dbReference type="SAM" id="MobiDB-lite"/>
    </source>
</evidence>
<proteinExistence type="predicted"/>
<accession>A0A135UGP2</accession>
<evidence type="ECO:0000313" key="2">
    <source>
        <dbReference type="EMBL" id="KXH59555.1"/>
    </source>
</evidence>
<dbReference type="AlphaFoldDB" id="A0A135UGP2"/>
<organism evidence="2 3">
    <name type="scientific">Colletotrichum salicis</name>
    <dbReference type="NCBI Taxonomy" id="1209931"/>
    <lineage>
        <taxon>Eukaryota</taxon>
        <taxon>Fungi</taxon>
        <taxon>Dikarya</taxon>
        <taxon>Ascomycota</taxon>
        <taxon>Pezizomycotina</taxon>
        <taxon>Sordariomycetes</taxon>
        <taxon>Hypocreomycetidae</taxon>
        <taxon>Glomerellales</taxon>
        <taxon>Glomerellaceae</taxon>
        <taxon>Colletotrichum</taxon>
        <taxon>Colletotrichum acutatum species complex</taxon>
    </lineage>
</organism>
<sequence>MHLPSPSPPNYRVRDASYFLTYSFLSSILLTTDLTKEPKWEHCFEEENGMNYIVRSVNQGAASTGEKRRSPSPVIALARRSCDVALPTVEPRASSQLNLSTHRAPSAARSPTSTNTDAEHVEIKNEASVLEDVVISDKPTEKIFFFKRMVEGCPHFDALIEVGQGQMRLSAEQAKIEYAIWDVSDDLFIYRQAGPYFRVLQSIGSIEYHGANHEKDVKCAFTIKTCGLIGQRDANNQLNVVKLTVSGKSFLPHREIDKKNFLHHAKWHKRVKNMARHLGLNLRTFYDGGGKPMTAKNCGDWRAGHIEKKLATHVAYAMLKYFDIKIDKKHDASLKDLDRLRQHLKAQGAATHFEIHLSRGPCGTLKRPGQCLPFEENVILDGSVPPKPEARKVNNELCALSHRENLPSSGIDDVDYDSEEEDLRLHLADAEDQKGDIVFDGFDHADDERTHHDRANIDDDTADAGSSPLLQLQVPAEVAAKFGENLRTKYTRKEKRPAEPAIDLTTATTIEVAGDTDSVEEIERDLSHIDIHRAPSQSQYWEAPAAAATDTVPPVRRGSGTAKEDSRKRRVHKLEKRRAKALGKKHPGKARIQNAVLLGCWLTACWQRGFCICGSPGGDARLQSTDWLMALLAD</sequence>
<dbReference type="STRING" id="1209931.A0A135UGP2"/>
<protein>
    <submittedName>
        <fullName evidence="2">Uncharacterized protein</fullName>
    </submittedName>
</protein>
<feature type="compositionally biased region" description="Low complexity" evidence="1">
    <location>
        <begin position="544"/>
        <end position="555"/>
    </location>
</feature>